<feature type="transmembrane region" description="Helical" evidence="1">
    <location>
        <begin position="45"/>
        <end position="62"/>
    </location>
</feature>
<reference evidence="3 4" key="1">
    <citation type="submission" date="2017-05" db="EMBL/GenBank/DDBJ databases">
        <authorList>
            <person name="Song R."/>
            <person name="Chenine A.L."/>
            <person name="Ruprecht R.M."/>
        </authorList>
    </citation>
    <scope>NUCLEOTIDE SEQUENCE [LARGE SCALE GENOMIC DNA]</scope>
    <source>
        <strain evidence="3 4">CECT 7927</strain>
    </source>
</reference>
<dbReference type="EMBL" id="FXXI01000008">
    <property type="protein sequence ID" value="SMS02115.1"/>
    <property type="molecule type" value="Genomic_DNA"/>
</dbReference>
<dbReference type="OrthoDB" id="8447652at2"/>
<evidence type="ECO:0000313" key="2">
    <source>
        <dbReference type="EMBL" id="MDW6005444.1"/>
    </source>
</evidence>
<dbReference type="EMBL" id="JAWRCO010000002">
    <property type="protein sequence ID" value="MDW6005444.1"/>
    <property type="molecule type" value="Genomic_DNA"/>
</dbReference>
<dbReference type="Pfam" id="PF10063">
    <property type="entry name" value="DUF2301"/>
    <property type="match status" value="1"/>
</dbReference>
<keyword evidence="1" id="KW-1133">Transmembrane helix</keyword>
<evidence type="ECO:0000313" key="5">
    <source>
        <dbReference type="Proteomes" id="UP001283366"/>
    </source>
</evidence>
<sequence>MADPHIESPMDRYDHLMVITYRLGFTLACPVIALLPWQLGFPVENLVFLCAVMCASSLHIYMKSFRLLLQFATWGGLLCFVFGLPEIGMGGAFITLGGLCFKEYFCFKVPGLRLQPLLLAALWFCMVFDADIAAKVLAAISAVLFLITSIYKWRMPRHFDIGDKTKYDV</sequence>
<dbReference type="InterPro" id="IPR019275">
    <property type="entry name" value="DUF2301"/>
</dbReference>
<feature type="transmembrane region" description="Helical" evidence="1">
    <location>
        <begin position="74"/>
        <end position="97"/>
    </location>
</feature>
<accession>A0A1Y6IWR0</accession>
<reference evidence="2 5" key="2">
    <citation type="submission" date="2023-11" db="EMBL/GenBank/DDBJ databases">
        <title>Plant-associative lifestyle of Vibrio porteresiae and its evolutionary dynamics.</title>
        <authorList>
            <person name="Rameshkumar N."/>
            <person name="Kirti K."/>
        </authorList>
    </citation>
    <scope>NUCLEOTIDE SEQUENCE [LARGE SCALE GENOMIC DNA]</scope>
    <source>
        <strain evidence="2 5">MSSRF38</strain>
    </source>
</reference>
<dbReference type="RefSeq" id="WP_087482138.1">
    <property type="nucleotide sequence ID" value="NZ_AP024884.1"/>
</dbReference>
<organism evidence="3 4">
    <name type="scientific">Vibrio mangrovi</name>
    <dbReference type="NCBI Taxonomy" id="474394"/>
    <lineage>
        <taxon>Bacteria</taxon>
        <taxon>Pseudomonadati</taxon>
        <taxon>Pseudomonadota</taxon>
        <taxon>Gammaproteobacteria</taxon>
        <taxon>Vibrionales</taxon>
        <taxon>Vibrionaceae</taxon>
        <taxon>Vibrio</taxon>
    </lineage>
</organism>
<dbReference type="AlphaFoldDB" id="A0A1Y6IWR0"/>
<evidence type="ECO:0000313" key="3">
    <source>
        <dbReference type="EMBL" id="SMS02115.1"/>
    </source>
</evidence>
<protein>
    <submittedName>
        <fullName evidence="2">DUF2301 domain-containing membrane protein</fullName>
    </submittedName>
</protein>
<feature type="transmembrane region" description="Helical" evidence="1">
    <location>
        <begin position="117"/>
        <end position="147"/>
    </location>
</feature>
<evidence type="ECO:0000313" key="4">
    <source>
        <dbReference type="Proteomes" id="UP000196125"/>
    </source>
</evidence>
<keyword evidence="5" id="KW-1185">Reference proteome</keyword>
<keyword evidence="1" id="KW-0472">Membrane</keyword>
<dbReference type="Proteomes" id="UP001283366">
    <property type="component" value="Unassembled WGS sequence"/>
</dbReference>
<name>A0A1Y6IWR0_9VIBR</name>
<feature type="transmembrane region" description="Helical" evidence="1">
    <location>
        <begin position="21"/>
        <end position="39"/>
    </location>
</feature>
<evidence type="ECO:0000256" key="1">
    <source>
        <dbReference type="SAM" id="Phobius"/>
    </source>
</evidence>
<proteinExistence type="predicted"/>
<dbReference type="Proteomes" id="UP000196125">
    <property type="component" value="Unassembled WGS sequence"/>
</dbReference>
<gene>
    <name evidence="2" type="ORF">SBX37_21470</name>
    <name evidence="3" type="ORF">VIM7927_03430</name>
</gene>
<keyword evidence="1" id="KW-0812">Transmembrane</keyword>